<dbReference type="PROSITE" id="PS51257">
    <property type="entry name" value="PROKAR_LIPOPROTEIN"/>
    <property type="match status" value="1"/>
</dbReference>
<name>A0A2P2QKB4_RHIMU</name>
<organism evidence="1">
    <name type="scientific">Rhizophora mucronata</name>
    <name type="common">Asiatic mangrove</name>
    <dbReference type="NCBI Taxonomy" id="61149"/>
    <lineage>
        <taxon>Eukaryota</taxon>
        <taxon>Viridiplantae</taxon>
        <taxon>Streptophyta</taxon>
        <taxon>Embryophyta</taxon>
        <taxon>Tracheophyta</taxon>
        <taxon>Spermatophyta</taxon>
        <taxon>Magnoliopsida</taxon>
        <taxon>eudicotyledons</taxon>
        <taxon>Gunneridae</taxon>
        <taxon>Pentapetalae</taxon>
        <taxon>rosids</taxon>
        <taxon>fabids</taxon>
        <taxon>Malpighiales</taxon>
        <taxon>Rhizophoraceae</taxon>
        <taxon>Rhizophora</taxon>
    </lineage>
</organism>
<proteinExistence type="predicted"/>
<dbReference type="AlphaFoldDB" id="A0A2P2QKB4"/>
<evidence type="ECO:0000313" key="1">
    <source>
        <dbReference type="EMBL" id="MBX67440.1"/>
    </source>
</evidence>
<accession>A0A2P2QKB4</accession>
<reference evidence="1" key="1">
    <citation type="submission" date="2018-02" db="EMBL/GenBank/DDBJ databases">
        <title>Rhizophora mucronata_Transcriptome.</title>
        <authorList>
            <person name="Meera S.P."/>
            <person name="Sreeshan A."/>
            <person name="Augustine A."/>
        </authorList>
    </citation>
    <scope>NUCLEOTIDE SEQUENCE</scope>
    <source>
        <tissue evidence="1">Leaf</tissue>
    </source>
</reference>
<protein>
    <submittedName>
        <fullName evidence="1">Uncharacterized protein</fullName>
    </submittedName>
</protein>
<sequence length="21" mass="2515">MTYVRTFPFYHSSAACFILLF</sequence>
<dbReference type="EMBL" id="GGEC01086956">
    <property type="protein sequence ID" value="MBX67440.1"/>
    <property type="molecule type" value="Transcribed_RNA"/>
</dbReference>